<reference evidence="4" key="1">
    <citation type="submission" date="2016-10" db="EMBL/GenBank/DDBJ databases">
        <authorList>
            <person name="Varghese N."/>
            <person name="Submissions S."/>
        </authorList>
    </citation>
    <scope>NUCLEOTIDE SEQUENCE [LARGE SCALE GENOMIC DNA]</scope>
    <source>
        <strain evidence="4">DSM 28463</strain>
    </source>
</reference>
<accession>A0A1I5A9N9</accession>
<keyword evidence="4" id="KW-1185">Reference proteome</keyword>
<proteinExistence type="predicted"/>
<keyword evidence="2" id="KW-1133">Transmembrane helix</keyword>
<feature type="region of interest" description="Disordered" evidence="1">
    <location>
        <begin position="694"/>
        <end position="724"/>
    </location>
</feature>
<feature type="compositionally biased region" description="Basic and acidic residues" evidence="1">
    <location>
        <begin position="590"/>
        <end position="608"/>
    </location>
</feature>
<feature type="region of interest" description="Disordered" evidence="1">
    <location>
        <begin position="255"/>
        <end position="278"/>
    </location>
</feature>
<evidence type="ECO:0000256" key="2">
    <source>
        <dbReference type="SAM" id="Phobius"/>
    </source>
</evidence>
<protein>
    <recommendedName>
        <fullName evidence="5">Type IV pilus biogenesis protein PilP</fullName>
    </recommendedName>
</protein>
<feature type="region of interest" description="Disordered" evidence="1">
    <location>
        <begin position="193"/>
        <end position="226"/>
    </location>
</feature>
<feature type="region of interest" description="Disordered" evidence="1">
    <location>
        <begin position="290"/>
        <end position="328"/>
    </location>
</feature>
<dbReference type="AlphaFoldDB" id="A0A1I5A9N9"/>
<keyword evidence="2" id="KW-0812">Transmembrane</keyword>
<name>A0A1I5A9N9_9RHOB</name>
<feature type="region of interest" description="Disordered" evidence="1">
    <location>
        <begin position="586"/>
        <end position="616"/>
    </location>
</feature>
<organism evidence="3 4">
    <name type="scientific">Roseovarius lutimaris</name>
    <dbReference type="NCBI Taxonomy" id="1005928"/>
    <lineage>
        <taxon>Bacteria</taxon>
        <taxon>Pseudomonadati</taxon>
        <taxon>Pseudomonadota</taxon>
        <taxon>Alphaproteobacteria</taxon>
        <taxon>Rhodobacterales</taxon>
        <taxon>Roseobacteraceae</taxon>
        <taxon>Roseovarius</taxon>
    </lineage>
</organism>
<keyword evidence="2" id="KW-0472">Membrane</keyword>
<gene>
    <name evidence="3" type="ORF">SAMN04487859_105177</name>
</gene>
<sequence>MRITSVRAVEMKPNFALSLSFEGIALLHRAGAGWHLVGEVALDADDLSGDLAALRDKAAALDPAGFACKLILPNEQIKYLELSADSAPDGDLDRAVTEALDGATPYALDDLAYDWALDGDKILVAAVARETLDEAEAFGLEHEVNPICFVARPDDSPFPGEPFFGGTRHARDTLGTKVRIDRDETAVAIIGADHMPEVDEGSTPIADAPQASSVNPSPSKESAPEPPVIAFSSMRADREAEPGQAPILAGAARFTPTAPSAPLPDVPAPGPAPQLTGAADPALSALAAASLSPEPEAKDEDVAKAPRESGFLSRRKTAPTPAKISANSPDEAERLTIFGARAEQTVGGKPRYLGVILTAILLVVLMVIAAWAALFTDDGLAGVFRKSTPEIVATPTTPPAPTEDPVTEAANQPTPLPEAPSRKDAPVATALAPQPDEIAPEPELDVAETAPPVPAAELTPDQAMARYAATGIWQMAPTPTEAPNATGLDDFYLTSIDDKVNFQDAVALPDALDERADRRPETPASPAPPGTQFTIDPRGFVLATPGGALTPDGVLVRAGPPPRSPPDMPARVVPLPGVEQTAEALAEQQRLGEVRPRTRPDNLAEQQERGALSGRTRSELAALRPRTRPQSVVAAAANAPAAANPAAAASAAASVLDASAVAAALAEAVEAPEPEIRETEQAVLASLKPKTRPGNFDKIVRRSKPADTPGISGQTARRAAPSIPTTASVARQATARNAINLRNVNLIGVYGNPKNRRALVRLANGRYQKVQVGDRLNGGRVSAIGDTELRYKKSGRDVVLRMPKG</sequence>
<feature type="region of interest" description="Disordered" evidence="1">
    <location>
        <begin position="513"/>
        <end position="538"/>
    </location>
</feature>
<dbReference type="EMBL" id="FOVP01000005">
    <property type="protein sequence ID" value="SFN59172.1"/>
    <property type="molecule type" value="Genomic_DNA"/>
</dbReference>
<feature type="compositionally biased region" description="Pro residues" evidence="1">
    <location>
        <begin position="259"/>
        <end position="272"/>
    </location>
</feature>
<feature type="transmembrane region" description="Helical" evidence="2">
    <location>
        <begin position="352"/>
        <end position="376"/>
    </location>
</feature>
<feature type="region of interest" description="Disordered" evidence="1">
    <location>
        <begin position="391"/>
        <end position="426"/>
    </location>
</feature>
<evidence type="ECO:0000313" key="4">
    <source>
        <dbReference type="Proteomes" id="UP000198599"/>
    </source>
</evidence>
<evidence type="ECO:0000256" key="1">
    <source>
        <dbReference type="SAM" id="MobiDB-lite"/>
    </source>
</evidence>
<evidence type="ECO:0008006" key="5">
    <source>
        <dbReference type="Google" id="ProtNLM"/>
    </source>
</evidence>
<dbReference type="STRING" id="1005928.SAMN04487859_105177"/>
<dbReference type="Proteomes" id="UP000198599">
    <property type="component" value="Unassembled WGS sequence"/>
</dbReference>
<evidence type="ECO:0000313" key="3">
    <source>
        <dbReference type="EMBL" id="SFN59172.1"/>
    </source>
</evidence>